<protein>
    <recommendedName>
        <fullName evidence="2">Sodium-dependent tyrosine transporter</fullName>
    </recommendedName>
</protein>
<gene>
    <name evidence="1" type="ORF">MNB_SV-5-1526</name>
</gene>
<name>A0A1W1EEV3_9ZZZZ</name>
<reference evidence="1" key="1">
    <citation type="submission" date="2016-10" db="EMBL/GenBank/DDBJ databases">
        <authorList>
            <person name="de Groot N.N."/>
        </authorList>
    </citation>
    <scope>NUCLEOTIDE SEQUENCE</scope>
</reference>
<proteinExistence type="predicted"/>
<evidence type="ECO:0000313" key="1">
    <source>
        <dbReference type="EMBL" id="SFZ98543.1"/>
    </source>
</evidence>
<evidence type="ECO:0008006" key="2">
    <source>
        <dbReference type="Google" id="ProtNLM"/>
    </source>
</evidence>
<sequence length="64" mass="7818">MFVQLNERVYLNFDRITRTKIDHVEDGIRVRFYEGQDQVAKSQRFEDMEKASKWLNKIIKKLNK</sequence>
<dbReference type="EMBL" id="FPKX01000055">
    <property type="protein sequence ID" value="SFZ98543.1"/>
    <property type="molecule type" value="Genomic_DNA"/>
</dbReference>
<accession>A0A1W1EEV3</accession>
<organism evidence="1">
    <name type="scientific">hydrothermal vent metagenome</name>
    <dbReference type="NCBI Taxonomy" id="652676"/>
    <lineage>
        <taxon>unclassified sequences</taxon>
        <taxon>metagenomes</taxon>
        <taxon>ecological metagenomes</taxon>
    </lineage>
</organism>
<dbReference type="AlphaFoldDB" id="A0A1W1EEV3"/>